<protein>
    <recommendedName>
        <fullName evidence="1">Retrotransposon gag domain-containing protein</fullName>
    </recommendedName>
</protein>
<gene>
    <name evidence="2" type="ORF">FPE_LOCUS991</name>
</gene>
<evidence type="ECO:0000313" key="3">
    <source>
        <dbReference type="Proteomes" id="UP000834106"/>
    </source>
</evidence>
<evidence type="ECO:0000313" key="2">
    <source>
        <dbReference type="EMBL" id="CAI9753560.1"/>
    </source>
</evidence>
<feature type="domain" description="Retrotransposon gag" evidence="1">
    <location>
        <begin position="151"/>
        <end position="244"/>
    </location>
</feature>
<dbReference type="PANTHER" id="PTHR33223">
    <property type="entry name" value="CCHC-TYPE DOMAIN-CONTAINING PROTEIN"/>
    <property type="match status" value="1"/>
</dbReference>
<dbReference type="Pfam" id="PF03732">
    <property type="entry name" value="Retrotrans_gag"/>
    <property type="match status" value="1"/>
</dbReference>
<organism evidence="2 3">
    <name type="scientific">Fraxinus pennsylvanica</name>
    <dbReference type="NCBI Taxonomy" id="56036"/>
    <lineage>
        <taxon>Eukaryota</taxon>
        <taxon>Viridiplantae</taxon>
        <taxon>Streptophyta</taxon>
        <taxon>Embryophyta</taxon>
        <taxon>Tracheophyta</taxon>
        <taxon>Spermatophyta</taxon>
        <taxon>Magnoliopsida</taxon>
        <taxon>eudicotyledons</taxon>
        <taxon>Gunneridae</taxon>
        <taxon>Pentapetalae</taxon>
        <taxon>asterids</taxon>
        <taxon>lamiids</taxon>
        <taxon>Lamiales</taxon>
        <taxon>Oleaceae</taxon>
        <taxon>Oleeae</taxon>
        <taxon>Fraxinus</taxon>
    </lineage>
</organism>
<accession>A0AAD1YMI6</accession>
<evidence type="ECO:0000259" key="1">
    <source>
        <dbReference type="Pfam" id="PF03732"/>
    </source>
</evidence>
<keyword evidence="3" id="KW-1185">Reference proteome</keyword>
<dbReference type="PANTHER" id="PTHR33223:SF11">
    <property type="entry name" value="ELEMENT PROTEIN, PUTATIVE-RELATED"/>
    <property type="match status" value="1"/>
</dbReference>
<name>A0AAD1YMI6_9LAMI</name>
<dbReference type="InterPro" id="IPR005162">
    <property type="entry name" value="Retrotrans_gag_dom"/>
</dbReference>
<sequence>MHEQVCQRNVGRRMESLINTSYNISLYDEYEDPFPRSYELDDDSEHGKELISNNLICPIMEKYSDKADENARLMDEYMVPLVVESQSSILYPAFVQVNFYLRTDVINMFQNALQFFGRATENPNIYTSRFLDMCATIEYQGVSSEAIRLTLFPYTLKDSATEWLDIFPPQCITIWNQSSQKFLSKYFPRKRIAKLRDKITTFQQLDSECYSYAWKRYKGLLCQCLQHGLQKWLREQYFYIGLNPISKANIDYVYENSIKRTTDQVYQITEDLAFTSRLWPNERTSGKRAIGVFEVDSLIAISVQLTSLVQKVDQMNVA</sequence>
<reference evidence="2" key="1">
    <citation type="submission" date="2023-05" db="EMBL/GenBank/DDBJ databases">
        <authorList>
            <person name="Huff M."/>
        </authorList>
    </citation>
    <scope>NUCLEOTIDE SEQUENCE</scope>
</reference>
<dbReference type="Proteomes" id="UP000834106">
    <property type="component" value="Chromosome 1"/>
</dbReference>
<dbReference type="AlphaFoldDB" id="A0AAD1YMI6"/>
<dbReference type="EMBL" id="OU503036">
    <property type="protein sequence ID" value="CAI9753560.1"/>
    <property type="molecule type" value="Genomic_DNA"/>
</dbReference>
<proteinExistence type="predicted"/>